<proteinExistence type="predicted"/>
<keyword evidence="2" id="KW-1185">Reference proteome</keyword>
<protein>
    <submittedName>
        <fullName evidence="1">Uncharacterized protein</fullName>
    </submittedName>
</protein>
<evidence type="ECO:0000313" key="2">
    <source>
        <dbReference type="Proteomes" id="UP000246464"/>
    </source>
</evidence>
<accession>A0A2U9BB93</accession>
<organism evidence="1 2">
    <name type="scientific">Scophthalmus maximus</name>
    <name type="common">Turbot</name>
    <name type="synonym">Psetta maxima</name>
    <dbReference type="NCBI Taxonomy" id="52904"/>
    <lineage>
        <taxon>Eukaryota</taxon>
        <taxon>Metazoa</taxon>
        <taxon>Chordata</taxon>
        <taxon>Craniata</taxon>
        <taxon>Vertebrata</taxon>
        <taxon>Euteleostomi</taxon>
        <taxon>Actinopterygii</taxon>
        <taxon>Neopterygii</taxon>
        <taxon>Teleostei</taxon>
        <taxon>Neoteleostei</taxon>
        <taxon>Acanthomorphata</taxon>
        <taxon>Carangaria</taxon>
        <taxon>Pleuronectiformes</taxon>
        <taxon>Pleuronectoidei</taxon>
        <taxon>Scophthalmidae</taxon>
        <taxon>Scophthalmus</taxon>
    </lineage>
</organism>
<dbReference type="EMBL" id="CP026247">
    <property type="protein sequence ID" value="AWP01218.1"/>
    <property type="molecule type" value="Genomic_DNA"/>
</dbReference>
<gene>
    <name evidence="1" type="ORF">SMAX5B_005676</name>
</gene>
<name>A0A2U9BB93_SCOMX</name>
<dbReference type="AlphaFoldDB" id="A0A2U9BB93"/>
<dbReference type="Proteomes" id="UP000246464">
    <property type="component" value="Chromosome 5"/>
</dbReference>
<sequence length="94" mass="11019">MHRDADEHVIKIKIYNIEKLKQNTTSGPSARWRRGSCREALPSPRLTRLHRSLPFASSHPVVHPDLQRRNHDCRVVRFPPRLAADMDPLYERCI</sequence>
<reference evidence="1 2" key="1">
    <citation type="submission" date="2017-12" db="EMBL/GenBank/DDBJ databases">
        <title>Integrating genomic resources of turbot (Scophthalmus maximus) in depth evaluation of genetic and physical mapping variation across individuals.</title>
        <authorList>
            <person name="Martinez P."/>
        </authorList>
    </citation>
    <scope>NUCLEOTIDE SEQUENCE [LARGE SCALE GENOMIC DNA]</scope>
</reference>
<evidence type="ECO:0000313" key="1">
    <source>
        <dbReference type="EMBL" id="AWP01218.1"/>
    </source>
</evidence>